<evidence type="ECO:0000313" key="2">
    <source>
        <dbReference type="EMBL" id="MFC4333361.1"/>
    </source>
</evidence>
<evidence type="ECO:0000313" key="3">
    <source>
        <dbReference type="Proteomes" id="UP001595824"/>
    </source>
</evidence>
<keyword evidence="1" id="KW-0472">Membrane</keyword>
<protein>
    <submittedName>
        <fullName evidence="2">Uncharacterized protein</fullName>
    </submittedName>
</protein>
<accession>A0ABV8TRK3</accession>
<feature type="transmembrane region" description="Helical" evidence="1">
    <location>
        <begin position="76"/>
        <end position="97"/>
    </location>
</feature>
<comment type="caution">
    <text evidence="2">The sequence shown here is derived from an EMBL/GenBank/DDBJ whole genome shotgun (WGS) entry which is preliminary data.</text>
</comment>
<dbReference type="RefSeq" id="WP_381744695.1">
    <property type="nucleotide sequence ID" value="NZ_JBHSDP010000031.1"/>
</dbReference>
<proteinExistence type="predicted"/>
<reference evidence="3" key="1">
    <citation type="journal article" date="2019" name="Int. J. Syst. Evol. Microbiol.">
        <title>The Global Catalogue of Microorganisms (GCM) 10K type strain sequencing project: providing services to taxonomists for standard genome sequencing and annotation.</title>
        <authorList>
            <consortium name="The Broad Institute Genomics Platform"/>
            <consortium name="The Broad Institute Genome Sequencing Center for Infectious Disease"/>
            <person name="Wu L."/>
            <person name="Ma J."/>
        </authorList>
    </citation>
    <scope>NUCLEOTIDE SEQUENCE [LARGE SCALE GENOMIC DNA]</scope>
    <source>
        <strain evidence="3">PCU 347</strain>
    </source>
</reference>
<feature type="transmembrane region" description="Helical" evidence="1">
    <location>
        <begin position="109"/>
        <end position="127"/>
    </location>
</feature>
<dbReference type="EMBL" id="JBHSDP010000031">
    <property type="protein sequence ID" value="MFC4333361.1"/>
    <property type="molecule type" value="Genomic_DNA"/>
</dbReference>
<feature type="transmembrane region" description="Helical" evidence="1">
    <location>
        <begin position="12"/>
        <end position="32"/>
    </location>
</feature>
<name>A0ABV8TRK3_9ACTN</name>
<gene>
    <name evidence="2" type="ORF">ACFPC0_37490</name>
</gene>
<organism evidence="2 3">
    <name type="scientific">Streptomyces andamanensis</name>
    <dbReference type="NCBI Taxonomy" id="1565035"/>
    <lineage>
        <taxon>Bacteria</taxon>
        <taxon>Bacillati</taxon>
        <taxon>Actinomycetota</taxon>
        <taxon>Actinomycetes</taxon>
        <taxon>Kitasatosporales</taxon>
        <taxon>Streptomycetaceae</taxon>
        <taxon>Streptomyces</taxon>
    </lineage>
</organism>
<keyword evidence="3" id="KW-1185">Reference proteome</keyword>
<sequence>MTVTWRSAVTYALTVVIGSWTIGAVVDLAWSAAAGGLGSWVAQWPANSLSYVFLAAATLTLTLTRRFTSAVPQWRIPLVDGCAYLLILLLWAGLSAWRDEAAAPADDAFATAGLALLTLQLPSAWLLSTWRARHLDVAVRRQHGNSAMAPG</sequence>
<evidence type="ECO:0000256" key="1">
    <source>
        <dbReference type="SAM" id="Phobius"/>
    </source>
</evidence>
<dbReference type="Proteomes" id="UP001595824">
    <property type="component" value="Unassembled WGS sequence"/>
</dbReference>
<feature type="transmembrane region" description="Helical" evidence="1">
    <location>
        <begin position="44"/>
        <end position="64"/>
    </location>
</feature>
<keyword evidence="1" id="KW-0812">Transmembrane</keyword>
<keyword evidence="1" id="KW-1133">Transmembrane helix</keyword>